<comment type="caution">
    <text evidence="11">The sequence shown here is derived from an EMBL/GenBank/DDBJ whole genome shotgun (WGS) entry which is preliminary data.</text>
</comment>
<dbReference type="InterPro" id="IPR001650">
    <property type="entry name" value="Helicase_C-like"/>
</dbReference>
<keyword evidence="8" id="KW-0413">Isomerase</keyword>
<keyword evidence="2" id="KW-0227">DNA damage</keyword>
<dbReference type="Pfam" id="PF23235">
    <property type="entry name" value="WHD_3rd_Lhr"/>
    <property type="match status" value="1"/>
</dbReference>
<gene>
    <name evidence="11" type="ORF">GMLC_03830</name>
</gene>
<dbReference type="Pfam" id="PF19306">
    <property type="entry name" value="WHD_Lhr"/>
    <property type="match status" value="1"/>
</dbReference>
<keyword evidence="5" id="KW-0067">ATP-binding</keyword>
<dbReference type="SMART" id="SM00490">
    <property type="entry name" value="HELICc"/>
    <property type="match status" value="1"/>
</dbReference>
<keyword evidence="4 11" id="KW-0347">Helicase</keyword>
<evidence type="ECO:0000256" key="3">
    <source>
        <dbReference type="ARBA" id="ARBA00022801"/>
    </source>
</evidence>
<dbReference type="GO" id="GO:0016887">
    <property type="term" value="F:ATP hydrolysis activity"/>
    <property type="evidence" value="ECO:0007669"/>
    <property type="project" value="TreeGrafter"/>
</dbReference>
<keyword evidence="1" id="KW-0547">Nucleotide-binding</keyword>
<dbReference type="InterPro" id="IPR014001">
    <property type="entry name" value="Helicase_ATP-bd"/>
</dbReference>
<dbReference type="PROSITE" id="PS51192">
    <property type="entry name" value="HELICASE_ATP_BIND_1"/>
    <property type="match status" value="1"/>
</dbReference>
<keyword evidence="6" id="KW-0238">DNA-binding</keyword>
<keyword evidence="7" id="KW-0234">DNA repair</keyword>
<accession>A0A6V8N4A5</accession>
<protein>
    <submittedName>
        <fullName evidence="11">DEAD/DEAH box helicase</fullName>
    </submittedName>
</protein>
<dbReference type="GO" id="GO:0003677">
    <property type="term" value="F:DNA binding"/>
    <property type="evidence" value="ECO:0007669"/>
    <property type="project" value="UniProtKB-KW"/>
</dbReference>
<sequence length="1450" mass="163545">MQRRHVLVSAPTGSGKTLAAFLWSINQLVSGSWPRGATRVIYVSPLKALNNDVRRNLLVPLEQLRERFAAEKVPFPQLQVVTRSGDTPAGERRRMLRSPPEILITTPETLNILLASRGSRELLTGIETVILDEIHAVAGTKRGTHLITAVERLTLLSGEFQRIALSATVRPLEPVAEFVGGYEEHHGSYRRRPVALVRGERTKRFELTVSAPEASREGDRELWPRLAARFAEIIAAQRSTLLFANSRRTTERVTRLINEQAGTELAYAHHGSLSREIRLAVEERLKRGELKAIVATNSLELGIDIGQLDSVVLIQTPRSISSAIQRIGRSGHGVGEVSRGRLFPTVGLDFVSAAVMARAIADGEIEELHPVEAPLDLLAQLILSMALTEPWDLDELYGFLKTSYPYRHLSRAQFDLVIGMLEGRYADSHIPELRPRASVDRLENTIATRPSLSLLIFLQGGTIPERGYFDLRLKESGAKIGELDEEFVWERRLGETFALGAQVWQITEIGHSAVQVVPVAQSHQVIPFWRAEELDRDFYYSEKLALFLEHGASLAPDALERELTERYFMEAEAARALVEFLMRQREATRAELPHRHHLLIEEYHDPNTHAGERQVILHTLWGNALNRPFTLALQAAWEKTFSHPLQAFYSNDGIALLVPADTDPRRLLDLVLPEQLETLLRASLEGSNYFGARFRENAGRALLLPKNNVKRRMPLWLNRQRSKKLLAAVQRYGDFPVLLETWRSALQDDFDLEHLKQLLREIKDGEIQITRCTTNAPSPFAHGLIWNQINSYVYQDDSTVPKDSGLGGDLLKELAGQAQLRPRLPEPLIREFLAKQQRTAPGYPPENTQELVDWVKERQLIPETEWHVLLEAVSREHGLDPADLQAELASRLVRLLLPGAALPLICAVERLPELARGLRRHRDELGLLPLVEEPAAHRALARSLDKVAGWPGAEAGTQSQEQGELAATRLVGAFLSYYGPVPVDWVEKTLALPELVLAEVLHELEESGLVLVDRFGEEARSTEVCDAANLEALLRMLRRSRRPTFQALEPGALPLFLALFQGIARPGRTLEELRERLDQLLGLPLAASLWEQEVLPARLEPYFGSWLDSLMQNSDLMWLGFGEQRLSFVFPEELVLYRQDTETQGEDPEPLQRLFPDPNGRYSLSSICLASGISSAQAAAELWEHAWRGEVSSDGFTSVRKGILTKFSVQPTRERSGFRPTLARRWHREQEGTGNWFLVPREKQPLDPLEREELNKERVRVLLNRYGVLFKELLQREPATLQWRALLRTLRIMELSGEVLAGHFFEGIPGLQFVSPDAFRMLNEELPQDVVYWINAADPASLCGSGLEALPDRLPPRLPSTHLVYLGTRLVLVSRRYGKELDFLVGPDHPRVNEYLELFRALLSREFNPVKRVVVDTVNGVPAATSPYAGPLKAFGFQAAYQGLELWRQY</sequence>
<evidence type="ECO:0000256" key="7">
    <source>
        <dbReference type="ARBA" id="ARBA00023204"/>
    </source>
</evidence>
<reference evidence="12" key="1">
    <citation type="submission" date="2020-06" db="EMBL/GenBank/DDBJ databases">
        <title>Draft genomic sequecing of Geomonas sp. Red745.</title>
        <authorList>
            <person name="Itoh H."/>
            <person name="Xu Z.X."/>
            <person name="Ushijima N."/>
            <person name="Masuda Y."/>
            <person name="Shiratori Y."/>
            <person name="Senoo K."/>
        </authorList>
    </citation>
    <scope>NUCLEOTIDE SEQUENCE [LARGE SCALE GENOMIC DNA]</scope>
    <source>
        <strain evidence="12">Red745</strain>
    </source>
</reference>
<dbReference type="InterPro" id="IPR045628">
    <property type="entry name" value="Lhr_WH_dom"/>
</dbReference>
<evidence type="ECO:0000256" key="2">
    <source>
        <dbReference type="ARBA" id="ARBA00022763"/>
    </source>
</evidence>
<dbReference type="GO" id="GO:0004386">
    <property type="term" value="F:helicase activity"/>
    <property type="evidence" value="ECO:0007669"/>
    <property type="project" value="UniProtKB-KW"/>
</dbReference>
<dbReference type="InterPro" id="IPR055368">
    <property type="entry name" value="WH3_Lhr"/>
</dbReference>
<dbReference type="PROSITE" id="PS51194">
    <property type="entry name" value="HELICASE_CTER"/>
    <property type="match status" value="1"/>
</dbReference>
<dbReference type="Gene3D" id="3.40.50.300">
    <property type="entry name" value="P-loop containing nucleotide triphosphate hydrolases"/>
    <property type="match status" value="2"/>
</dbReference>
<evidence type="ECO:0000259" key="9">
    <source>
        <dbReference type="PROSITE" id="PS51192"/>
    </source>
</evidence>
<dbReference type="EMBL" id="BLXZ01000001">
    <property type="protein sequence ID" value="GFO66804.1"/>
    <property type="molecule type" value="Genomic_DNA"/>
</dbReference>
<keyword evidence="12" id="KW-1185">Reference proteome</keyword>
<dbReference type="Pfam" id="PF23234">
    <property type="entry name" value="WHD_4th_Lhr"/>
    <property type="match status" value="1"/>
</dbReference>
<dbReference type="InterPro" id="IPR055367">
    <property type="entry name" value="WH4_Lhr"/>
</dbReference>
<dbReference type="GO" id="GO:0006281">
    <property type="term" value="P:DNA repair"/>
    <property type="evidence" value="ECO:0007669"/>
    <property type="project" value="UniProtKB-KW"/>
</dbReference>
<dbReference type="CDD" id="cd18796">
    <property type="entry name" value="SF2_C_LHR"/>
    <property type="match status" value="1"/>
</dbReference>
<keyword evidence="3" id="KW-0378">Hydrolase</keyword>
<evidence type="ECO:0000256" key="8">
    <source>
        <dbReference type="ARBA" id="ARBA00023235"/>
    </source>
</evidence>
<evidence type="ECO:0000256" key="6">
    <source>
        <dbReference type="ARBA" id="ARBA00023125"/>
    </source>
</evidence>
<dbReference type="Pfam" id="PF00270">
    <property type="entry name" value="DEAD"/>
    <property type="match status" value="1"/>
</dbReference>
<dbReference type="PANTHER" id="PTHR47962">
    <property type="entry name" value="ATP-DEPENDENT HELICASE LHR-RELATED-RELATED"/>
    <property type="match status" value="1"/>
</dbReference>
<dbReference type="InterPro" id="IPR013701">
    <property type="entry name" value="Lhr-like_DEAD/DEAH_assoc"/>
</dbReference>
<evidence type="ECO:0000313" key="11">
    <source>
        <dbReference type="EMBL" id="GFO66804.1"/>
    </source>
</evidence>
<dbReference type="Pfam" id="PF00271">
    <property type="entry name" value="Helicase_C"/>
    <property type="match status" value="1"/>
</dbReference>
<evidence type="ECO:0000313" key="12">
    <source>
        <dbReference type="Proteomes" id="UP000587586"/>
    </source>
</evidence>
<name>A0A6V8N4A5_9BACT</name>
<evidence type="ECO:0000256" key="4">
    <source>
        <dbReference type="ARBA" id="ARBA00022806"/>
    </source>
</evidence>
<dbReference type="InterPro" id="IPR027417">
    <property type="entry name" value="P-loop_NTPase"/>
</dbReference>
<dbReference type="PANTHER" id="PTHR47962:SF5">
    <property type="entry name" value="ATP-DEPENDENT HELICASE LHR-RELATED"/>
    <property type="match status" value="1"/>
</dbReference>
<feature type="domain" description="Helicase C-terminal" evidence="10">
    <location>
        <begin position="229"/>
        <end position="379"/>
    </location>
</feature>
<dbReference type="SUPFAM" id="SSF52540">
    <property type="entry name" value="P-loop containing nucleoside triphosphate hydrolases"/>
    <property type="match status" value="1"/>
</dbReference>
<evidence type="ECO:0000259" key="10">
    <source>
        <dbReference type="PROSITE" id="PS51194"/>
    </source>
</evidence>
<dbReference type="SMART" id="SM00487">
    <property type="entry name" value="DEXDc"/>
    <property type="match status" value="1"/>
</dbReference>
<evidence type="ECO:0000256" key="1">
    <source>
        <dbReference type="ARBA" id="ARBA00022741"/>
    </source>
</evidence>
<dbReference type="InterPro" id="IPR052511">
    <property type="entry name" value="ATP-dep_Helicase"/>
</dbReference>
<evidence type="ECO:0000256" key="5">
    <source>
        <dbReference type="ARBA" id="ARBA00022840"/>
    </source>
</evidence>
<dbReference type="GO" id="GO:0005524">
    <property type="term" value="F:ATP binding"/>
    <property type="evidence" value="ECO:0007669"/>
    <property type="project" value="UniProtKB-KW"/>
</dbReference>
<feature type="domain" description="Helicase ATP-binding" evidence="9">
    <location>
        <begin position="1"/>
        <end position="187"/>
    </location>
</feature>
<organism evidence="11 12">
    <name type="scientific">Geomonas limicola</name>
    <dbReference type="NCBI Taxonomy" id="2740186"/>
    <lineage>
        <taxon>Bacteria</taxon>
        <taxon>Pseudomonadati</taxon>
        <taxon>Thermodesulfobacteriota</taxon>
        <taxon>Desulfuromonadia</taxon>
        <taxon>Geobacterales</taxon>
        <taxon>Geobacteraceae</taxon>
        <taxon>Geomonas</taxon>
    </lineage>
</organism>
<dbReference type="Proteomes" id="UP000587586">
    <property type="component" value="Unassembled WGS sequence"/>
</dbReference>
<dbReference type="Pfam" id="PF08494">
    <property type="entry name" value="DEAD_assoc"/>
    <property type="match status" value="1"/>
</dbReference>
<proteinExistence type="predicted"/>
<dbReference type="InterPro" id="IPR011545">
    <property type="entry name" value="DEAD/DEAH_box_helicase_dom"/>
</dbReference>